<feature type="non-terminal residue" evidence="1">
    <location>
        <position position="137"/>
    </location>
</feature>
<feature type="non-terminal residue" evidence="1">
    <location>
        <position position="1"/>
    </location>
</feature>
<accession>A0A941DP77</accession>
<comment type="caution">
    <text evidence="1">The sequence shown here is derived from an EMBL/GenBank/DDBJ whole genome shotgun (WGS) entry which is preliminary data.</text>
</comment>
<reference evidence="1" key="1">
    <citation type="submission" date="2021-04" db="EMBL/GenBank/DDBJ databases">
        <title>novel species isolated from subtropical streams in China.</title>
        <authorList>
            <person name="Lu H."/>
        </authorList>
    </citation>
    <scope>NUCLEOTIDE SEQUENCE</scope>
    <source>
        <strain evidence="1">LFS511W</strain>
    </source>
</reference>
<evidence type="ECO:0000313" key="1">
    <source>
        <dbReference type="EMBL" id="MBR7784428.1"/>
    </source>
</evidence>
<gene>
    <name evidence="1" type="ORF">KDM89_20040</name>
</gene>
<dbReference type="AlphaFoldDB" id="A0A941DP77"/>
<dbReference type="EMBL" id="JAGSPN010000203">
    <property type="protein sequence ID" value="MBR7784428.1"/>
    <property type="molecule type" value="Genomic_DNA"/>
</dbReference>
<name>A0A941DP77_9BURK</name>
<proteinExistence type="predicted"/>
<sequence length="137" mass="15345">LLVRERLQQLRLSGPVIALELEVTETAKRQLHSEDLFPQPGGKPEDHQRLLSLLVARLGEHQVLQAAPLADYRPEIANQWVSVLHKKSAQAYATASAAHAFLRPVWLLSQPLALTLRQHQPWYAGSVLTLISPAERI</sequence>
<protein>
    <submittedName>
        <fullName evidence="1">DNA polymerase Y family protein</fullName>
    </submittedName>
</protein>
<dbReference type="Proteomes" id="UP000680067">
    <property type="component" value="Unassembled WGS sequence"/>
</dbReference>
<keyword evidence="2" id="KW-1185">Reference proteome</keyword>
<evidence type="ECO:0000313" key="2">
    <source>
        <dbReference type="Proteomes" id="UP000680067"/>
    </source>
</evidence>
<organism evidence="1 2">
    <name type="scientific">Undibacterium luofuense</name>
    <dbReference type="NCBI Taxonomy" id="2828733"/>
    <lineage>
        <taxon>Bacteria</taxon>
        <taxon>Pseudomonadati</taxon>
        <taxon>Pseudomonadota</taxon>
        <taxon>Betaproteobacteria</taxon>
        <taxon>Burkholderiales</taxon>
        <taxon>Oxalobacteraceae</taxon>
        <taxon>Undibacterium</taxon>
    </lineage>
</organism>